<sequence>MKNVLKNIVCSSVVFFSLGSVAQMPTSITIATDPTYAPFSYKTSDNKFAGFDVDLGNEICKRVGIECKWIESDFDALIPSLQAKKSDAVISSLSVTEQRLKEIDFSEKLYAANSRLVAEKGSDILPTIASLKGKTVGVLQGSTQEAYASDVWKPEGIEVISYQNQDLVYDDIIAGRLDAIFQDEAAASFGFLKLDMGSSFEFAGPAVADIKYFGVGTAMGLRKGQDELKLAVNKAISDMVADGTYDKLASQYFDFDVYGKN</sequence>
<proteinExistence type="inferred from homology"/>
<dbReference type="InterPro" id="IPR001638">
    <property type="entry name" value="Solute-binding_3/MltF_N"/>
</dbReference>
<keyword evidence="10" id="KW-1185">Reference proteome</keyword>
<organism evidence="9 10">
    <name type="scientific">Thorsellia kenyensis</name>
    <dbReference type="NCBI Taxonomy" id="1549888"/>
    <lineage>
        <taxon>Bacteria</taxon>
        <taxon>Pseudomonadati</taxon>
        <taxon>Pseudomonadota</taxon>
        <taxon>Gammaproteobacteria</taxon>
        <taxon>Enterobacterales</taxon>
        <taxon>Thorselliaceae</taxon>
        <taxon>Thorsellia</taxon>
    </lineage>
</organism>
<dbReference type="Pfam" id="PF00497">
    <property type="entry name" value="SBP_bac_3"/>
    <property type="match status" value="1"/>
</dbReference>
<evidence type="ECO:0000313" key="9">
    <source>
        <dbReference type="EMBL" id="MFC0180752.1"/>
    </source>
</evidence>
<comment type="similarity">
    <text evidence="2 6">Belongs to the bacterial solute-binding protein 3 family.</text>
</comment>
<accession>A0ABV6CCN3</accession>
<dbReference type="RefSeq" id="WP_385877882.1">
    <property type="nucleotide sequence ID" value="NZ_JBHLXE010000108.1"/>
</dbReference>
<evidence type="ECO:0000256" key="6">
    <source>
        <dbReference type="RuleBase" id="RU003744"/>
    </source>
</evidence>
<name>A0ABV6CCN3_9GAMM</name>
<keyword evidence="4 7" id="KW-0732">Signal</keyword>
<evidence type="ECO:0000256" key="1">
    <source>
        <dbReference type="ARBA" id="ARBA00004418"/>
    </source>
</evidence>
<keyword evidence="3" id="KW-0813">Transport</keyword>
<evidence type="ECO:0000259" key="8">
    <source>
        <dbReference type="SMART" id="SM00062"/>
    </source>
</evidence>
<comment type="caution">
    <text evidence="9">The sequence shown here is derived from an EMBL/GenBank/DDBJ whole genome shotgun (WGS) entry which is preliminary data.</text>
</comment>
<dbReference type="PANTHER" id="PTHR35936">
    <property type="entry name" value="MEMBRANE-BOUND LYTIC MUREIN TRANSGLYCOSYLASE F"/>
    <property type="match status" value="1"/>
</dbReference>
<keyword evidence="5" id="KW-0574">Periplasm</keyword>
<dbReference type="NCBIfam" id="TIGR01096">
    <property type="entry name" value="3A0103s03R"/>
    <property type="match status" value="1"/>
</dbReference>
<evidence type="ECO:0000256" key="5">
    <source>
        <dbReference type="ARBA" id="ARBA00022764"/>
    </source>
</evidence>
<dbReference type="InterPro" id="IPR005768">
    <property type="entry name" value="Lys_Arg_Orn-bd"/>
</dbReference>
<gene>
    <name evidence="9" type="ORF">ACFFIT_11785</name>
</gene>
<dbReference type="InterPro" id="IPR018313">
    <property type="entry name" value="SBP_3_CS"/>
</dbReference>
<evidence type="ECO:0000256" key="2">
    <source>
        <dbReference type="ARBA" id="ARBA00010333"/>
    </source>
</evidence>
<feature type="signal peptide" evidence="7">
    <location>
        <begin position="1"/>
        <end position="22"/>
    </location>
</feature>
<dbReference type="Gene3D" id="3.40.190.10">
    <property type="entry name" value="Periplasmic binding protein-like II"/>
    <property type="match status" value="2"/>
</dbReference>
<dbReference type="PROSITE" id="PS01039">
    <property type="entry name" value="SBP_BACTERIAL_3"/>
    <property type="match status" value="1"/>
</dbReference>
<comment type="subcellular location">
    <subcellularLocation>
        <location evidence="1">Periplasm</location>
    </subcellularLocation>
</comment>
<reference evidence="9 10" key="1">
    <citation type="submission" date="2024-09" db="EMBL/GenBank/DDBJ databases">
        <authorList>
            <person name="Sun Q."/>
            <person name="Mori K."/>
        </authorList>
    </citation>
    <scope>NUCLEOTIDE SEQUENCE [LARGE SCALE GENOMIC DNA]</scope>
    <source>
        <strain evidence="9 10">CCM 8545</strain>
    </source>
</reference>
<dbReference type="SMART" id="SM00062">
    <property type="entry name" value="PBPb"/>
    <property type="match status" value="1"/>
</dbReference>
<evidence type="ECO:0000256" key="4">
    <source>
        <dbReference type="ARBA" id="ARBA00022729"/>
    </source>
</evidence>
<protein>
    <submittedName>
        <fullName evidence="9">Lysine/arginine/ornithine ABC transporter substrate-binding protein</fullName>
    </submittedName>
</protein>
<feature type="domain" description="Solute-binding protein family 3/N-terminal" evidence="8">
    <location>
        <begin position="27"/>
        <end position="256"/>
    </location>
</feature>
<dbReference type="SUPFAM" id="SSF53850">
    <property type="entry name" value="Periplasmic binding protein-like II"/>
    <property type="match status" value="1"/>
</dbReference>
<dbReference type="PANTHER" id="PTHR35936:SF13">
    <property type="entry name" value="HISTIDINE-BINDING PERIPLASMIC PROTEIN"/>
    <property type="match status" value="1"/>
</dbReference>
<evidence type="ECO:0000256" key="7">
    <source>
        <dbReference type="SAM" id="SignalP"/>
    </source>
</evidence>
<dbReference type="EMBL" id="JBHLXE010000108">
    <property type="protein sequence ID" value="MFC0180752.1"/>
    <property type="molecule type" value="Genomic_DNA"/>
</dbReference>
<feature type="chain" id="PRO_5046555320" evidence="7">
    <location>
        <begin position="23"/>
        <end position="261"/>
    </location>
</feature>
<evidence type="ECO:0000313" key="10">
    <source>
        <dbReference type="Proteomes" id="UP001589758"/>
    </source>
</evidence>
<evidence type="ECO:0000256" key="3">
    <source>
        <dbReference type="ARBA" id="ARBA00022448"/>
    </source>
</evidence>
<dbReference type="Proteomes" id="UP001589758">
    <property type="component" value="Unassembled WGS sequence"/>
</dbReference>